<dbReference type="CDD" id="cd05399">
    <property type="entry name" value="NT_Rel-Spo_like"/>
    <property type="match status" value="1"/>
</dbReference>
<dbReference type="Gene3D" id="3.30.460.10">
    <property type="entry name" value="Beta Polymerase, domain 2"/>
    <property type="match status" value="1"/>
</dbReference>
<dbReference type="InterPro" id="IPR033655">
    <property type="entry name" value="TGS_RelA/SpoT"/>
</dbReference>
<dbReference type="SUPFAM" id="SSF81301">
    <property type="entry name" value="Nucleotidyltransferase"/>
    <property type="match status" value="1"/>
</dbReference>
<dbReference type="EMBL" id="MFDZ01000045">
    <property type="protein sequence ID" value="OGE77562.1"/>
    <property type="molecule type" value="Genomic_DNA"/>
</dbReference>
<dbReference type="InterPro" id="IPR012675">
    <property type="entry name" value="Beta-grasp_dom_sf"/>
</dbReference>
<dbReference type="GO" id="GO:0015969">
    <property type="term" value="P:guanosine tetraphosphate metabolic process"/>
    <property type="evidence" value="ECO:0007669"/>
    <property type="project" value="InterPro"/>
</dbReference>
<dbReference type="FunFam" id="3.30.460.10:FF:000001">
    <property type="entry name" value="GTP pyrophosphokinase RelA"/>
    <property type="match status" value="1"/>
</dbReference>
<dbReference type="GO" id="GO:0005886">
    <property type="term" value="C:plasma membrane"/>
    <property type="evidence" value="ECO:0007669"/>
    <property type="project" value="TreeGrafter"/>
</dbReference>
<dbReference type="InterPro" id="IPR006674">
    <property type="entry name" value="HD_domain"/>
</dbReference>
<dbReference type="FunFam" id="1.10.3210.10:FF:000001">
    <property type="entry name" value="GTP pyrophosphokinase RelA"/>
    <property type="match status" value="1"/>
</dbReference>
<name>A0A1F5NJ83_9BACT</name>
<accession>A0A1F5NJ83</accession>
<dbReference type="Gene3D" id="1.10.3210.10">
    <property type="entry name" value="Hypothetical protein af1432"/>
    <property type="match status" value="1"/>
</dbReference>
<dbReference type="InterPro" id="IPR012676">
    <property type="entry name" value="TGS-like"/>
</dbReference>
<dbReference type="Proteomes" id="UP000176578">
    <property type="component" value="Unassembled WGS sequence"/>
</dbReference>
<dbReference type="PROSITE" id="PS51831">
    <property type="entry name" value="HD"/>
    <property type="match status" value="1"/>
</dbReference>
<feature type="domain" description="HD" evidence="3">
    <location>
        <begin position="45"/>
        <end position="145"/>
    </location>
</feature>
<dbReference type="CDD" id="cd01668">
    <property type="entry name" value="TGS_RSH"/>
    <property type="match status" value="1"/>
</dbReference>
<comment type="caution">
    <text evidence="5">The sequence shown here is derived from an EMBL/GenBank/DDBJ whole genome shotgun (WGS) entry which is preliminary data.</text>
</comment>
<dbReference type="AlphaFoldDB" id="A0A1F5NJ83"/>
<dbReference type="CDD" id="cd00077">
    <property type="entry name" value="HDc"/>
    <property type="match status" value="1"/>
</dbReference>
<dbReference type="Gene3D" id="3.10.20.30">
    <property type="match status" value="1"/>
</dbReference>
<sequence length="491" mass="56967">MLTIDDILNNFKLPLTVRRESLIMGAYKFAAAAHRGQKRKSGENYIQHSLETALTLAKIGMGSKTIAAGLLHDVPEDTSVTLSEIEKNFGEEIAQMVDGITKLGKIKLRESKEEYILENLRKMFLAMAQDIRVVIIKLADRLHNMNTLEYLPKDKQLRIARETMEIFAPIANRLGIGEIKGQLEDLAFKFLEPENYKYINELEEKYYLEGEKYTNQAIKEIGKELASEGINVIEISGRKKHLYRLFLKLKRKDMDISQIYDLVAIRIIMPDIPDCYETLGIVHKKYHPMVGRIKDYISLPKPNGYQSIHTTIFGPEGRIIEVQIRTKKMHDEAEFGIAAHWIYSEKERKGWRDYFFRKKAKVPMEELEWVRQLREWQNDIGRDDFEEFIEGLKIDFFKNHIFAFTPKGDIIDLPEEATPIDFAYSIHSEIGSRAMGAKADGKIVPLDYHIQNGQVIEILTSRENKKPSSDWIRFVKTSIAKTRIRQQLKRE</sequence>
<evidence type="ECO:0000259" key="3">
    <source>
        <dbReference type="PROSITE" id="PS51831"/>
    </source>
</evidence>
<dbReference type="SUPFAM" id="SSF109604">
    <property type="entry name" value="HD-domain/PDEase-like"/>
    <property type="match status" value="1"/>
</dbReference>
<gene>
    <name evidence="5" type="ORF">A3J19_01655</name>
</gene>
<evidence type="ECO:0000256" key="1">
    <source>
        <dbReference type="ARBA" id="ARBA00025704"/>
    </source>
</evidence>
<organism evidence="5 6">
    <name type="scientific">Candidatus Daviesbacteria bacterium RIFCSPLOWO2_02_FULL_41_8</name>
    <dbReference type="NCBI Taxonomy" id="1797798"/>
    <lineage>
        <taxon>Bacteria</taxon>
        <taxon>Candidatus Daviesiibacteriota</taxon>
    </lineage>
</organism>
<comment type="similarity">
    <text evidence="2">Belongs to the relA/spoT family.</text>
</comment>
<dbReference type="Pfam" id="PF04607">
    <property type="entry name" value="RelA_SpoT"/>
    <property type="match status" value="1"/>
</dbReference>
<dbReference type="SMART" id="SM00471">
    <property type="entry name" value="HDc"/>
    <property type="match status" value="1"/>
</dbReference>
<evidence type="ECO:0000313" key="6">
    <source>
        <dbReference type="Proteomes" id="UP000176578"/>
    </source>
</evidence>
<feature type="domain" description="TGS" evidence="4">
    <location>
        <begin position="397"/>
        <end position="460"/>
    </location>
</feature>
<dbReference type="Pfam" id="PF13328">
    <property type="entry name" value="HD_4"/>
    <property type="match status" value="1"/>
</dbReference>
<dbReference type="InterPro" id="IPR043519">
    <property type="entry name" value="NT_sf"/>
</dbReference>
<dbReference type="PANTHER" id="PTHR21262">
    <property type="entry name" value="GUANOSINE-3',5'-BIS DIPHOSPHATE 3'-PYROPHOSPHOHYDROLASE"/>
    <property type="match status" value="1"/>
</dbReference>
<evidence type="ECO:0008006" key="7">
    <source>
        <dbReference type="Google" id="ProtNLM"/>
    </source>
</evidence>
<proteinExistence type="inferred from homology"/>
<reference evidence="5 6" key="1">
    <citation type="journal article" date="2016" name="Nat. Commun.">
        <title>Thousands of microbial genomes shed light on interconnected biogeochemical processes in an aquifer system.</title>
        <authorList>
            <person name="Anantharaman K."/>
            <person name="Brown C.T."/>
            <person name="Hug L.A."/>
            <person name="Sharon I."/>
            <person name="Castelle C.J."/>
            <person name="Probst A.J."/>
            <person name="Thomas B.C."/>
            <person name="Singh A."/>
            <person name="Wilkins M.J."/>
            <person name="Karaoz U."/>
            <person name="Brodie E.L."/>
            <person name="Williams K.H."/>
            <person name="Hubbard S.S."/>
            <person name="Banfield J.F."/>
        </authorList>
    </citation>
    <scope>NUCLEOTIDE SEQUENCE [LARGE SCALE GENOMIC DNA]</scope>
</reference>
<protein>
    <recommendedName>
        <fullName evidence="7">TGS domain-containing protein</fullName>
    </recommendedName>
</protein>
<dbReference type="InterPro" id="IPR003607">
    <property type="entry name" value="HD/PDEase_dom"/>
</dbReference>
<dbReference type="PANTHER" id="PTHR21262:SF31">
    <property type="entry name" value="GTP PYROPHOSPHOKINASE"/>
    <property type="match status" value="1"/>
</dbReference>
<dbReference type="SUPFAM" id="SSF81271">
    <property type="entry name" value="TGS-like"/>
    <property type="match status" value="1"/>
</dbReference>
<dbReference type="SMART" id="SM00954">
    <property type="entry name" value="RelA_SpoT"/>
    <property type="match status" value="1"/>
</dbReference>
<dbReference type="InterPro" id="IPR004095">
    <property type="entry name" value="TGS"/>
</dbReference>
<comment type="function">
    <text evidence="2">In eubacteria ppGpp (guanosine 3'-diphosphate 5'-diphosphate) is a mediator of the stringent response that coordinates a variety of cellular activities in response to changes in nutritional abundance.</text>
</comment>
<evidence type="ECO:0000259" key="4">
    <source>
        <dbReference type="PROSITE" id="PS51880"/>
    </source>
</evidence>
<dbReference type="InterPro" id="IPR007685">
    <property type="entry name" value="RelA_SpoT"/>
</dbReference>
<dbReference type="InterPro" id="IPR004811">
    <property type="entry name" value="RelA/Spo_fam"/>
</dbReference>
<dbReference type="Pfam" id="PF02824">
    <property type="entry name" value="TGS"/>
    <property type="match status" value="1"/>
</dbReference>
<evidence type="ECO:0000256" key="2">
    <source>
        <dbReference type="RuleBase" id="RU003847"/>
    </source>
</evidence>
<evidence type="ECO:0000313" key="5">
    <source>
        <dbReference type="EMBL" id="OGE77562.1"/>
    </source>
</evidence>
<comment type="pathway">
    <text evidence="1">Purine metabolism.</text>
</comment>
<dbReference type="NCBIfam" id="TIGR00691">
    <property type="entry name" value="spoT_relA"/>
    <property type="match status" value="1"/>
</dbReference>
<dbReference type="FunFam" id="3.10.20.30:FF:000002">
    <property type="entry name" value="GTP pyrophosphokinase (RelA/SpoT)"/>
    <property type="match status" value="1"/>
</dbReference>
<dbReference type="PROSITE" id="PS51880">
    <property type="entry name" value="TGS"/>
    <property type="match status" value="1"/>
</dbReference>